<dbReference type="GO" id="GO:0046872">
    <property type="term" value="F:metal ion binding"/>
    <property type="evidence" value="ECO:0007669"/>
    <property type="project" value="UniProtKB-KW"/>
</dbReference>
<keyword evidence="3" id="KW-0479">Metal-binding</keyword>
<feature type="binding site" evidence="3">
    <location>
        <position position="80"/>
    </location>
    <ligand>
        <name>Zn(2+)</name>
        <dbReference type="ChEBI" id="CHEBI:29105"/>
        <label>1</label>
    </ligand>
</feature>
<dbReference type="OrthoDB" id="9808195at2"/>
<comment type="cofactor">
    <cofactor evidence="3">
        <name>Zn(2+)</name>
        <dbReference type="ChEBI" id="CHEBI:29105"/>
    </cofactor>
    <text evidence="3">Binds 2 Zn(2+) ions per subunit.</text>
</comment>
<dbReference type="KEGG" id="kpd:CW740_09660"/>
<evidence type="ECO:0000313" key="4">
    <source>
        <dbReference type="EMBL" id="AUD79492.1"/>
    </source>
</evidence>
<feature type="binding site" evidence="3">
    <location>
        <position position="91"/>
    </location>
    <ligand>
        <name>Zn(2+)</name>
        <dbReference type="ChEBI" id="CHEBI:29105"/>
        <label>2</label>
    </ligand>
</feature>
<keyword evidence="3" id="KW-0862">Zinc</keyword>
<keyword evidence="5" id="KW-1185">Reference proteome</keyword>
<dbReference type="Pfam" id="PF01546">
    <property type="entry name" value="Peptidase_M20"/>
    <property type="match status" value="1"/>
</dbReference>
<evidence type="ECO:0000256" key="2">
    <source>
        <dbReference type="ARBA" id="ARBA00022801"/>
    </source>
</evidence>
<dbReference type="Gene3D" id="3.30.70.360">
    <property type="match status" value="1"/>
</dbReference>
<name>A0A2K9APE3_9GAMM</name>
<dbReference type="InterPro" id="IPR036264">
    <property type="entry name" value="Bact_exopeptidase_dim_dom"/>
</dbReference>
<protein>
    <submittedName>
        <fullName evidence="4">Zn-dependent hydrolase</fullName>
    </submittedName>
</protein>
<dbReference type="Gene3D" id="3.40.630.10">
    <property type="entry name" value="Zn peptidases"/>
    <property type="match status" value="1"/>
</dbReference>
<feature type="binding site" evidence="3">
    <location>
        <position position="189"/>
    </location>
    <ligand>
        <name>Zn(2+)</name>
        <dbReference type="ChEBI" id="CHEBI:29105"/>
        <label>1</label>
    </ligand>
</feature>
<organism evidence="4 5">
    <name type="scientific">Kangiella profundi</name>
    <dbReference type="NCBI Taxonomy" id="1561924"/>
    <lineage>
        <taxon>Bacteria</taxon>
        <taxon>Pseudomonadati</taxon>
        <taxon>Pseudomonadota</taxon>
        <taxon>Gammaproteobacteria</taxon>
        <taxon>Kangiellales</taxon>
        <taxon>Kangiellaceae</taxon>
        <taxon>Kangiella</taxon>
    </lineage>
</organism>
<dbReference type="Proteomes" id="UP000232693">
    <property type="component" value="Chromosome"/>
</dbReference>
<dbReference type="PANTHER" id="PTHR32494:SF5">
    <property type="entry name" value="ALLANTOATE AMIDOHYDROLASE"/>
    <property type="match status" value="1"/>
</dbReference>
<accession>A0A2K9APE3</accession>
<feature type="binding site" evidence="3">
    <location>
        <position position="91"/>
    </location>
    <ligand>
        <name>Zn(2+)</name>
        <dbReference type="ChEBI" id="CHEBI:29105"/>
        <label>1</label>
    </ligand>
</feature>
<sequence length="419" mass="46401">MYSVNIERIEKDLYELANFGFNPKDKGIYRQGLTEVDMQARRWVMQQFEANGLTTHMDGVGNVCGRLGDPDKPAIIIASHLDSVPAGGMFDGTLGVMAGLECIRVLRENNIEPKHPIEIIGTSEEEGRFGGMLGAQALSGNLNFQWLESARDPKGEFLKDAMQQCGLDIHDALHCRRDPGSIKAFLELHIEQGPVLEKQQKTIGVVDGISGVFKWLVKLKGKADHAGTAPMDMRSDAFMGVADFAHEISRIIDEEGTDKTRLTIGRVDLKPGYAHTIPGEAHFTLVGRDMSEEVMQQVANSCGKVLSSIARKHKLRFEYEQMSWLEPKYFSPKLVNLIEEKAKELGYSHLRMPSGAGHDIQFFTDITPTGLIFIPSVGGVSHAPDEWSHWQDVEQGSNLLLATLLELCQETDDGKLALS</sequence>
<evidence type="ECO:0000256" key="3">
    <source>
        <dbReference type="PIRSR" id="PIRSR001235-1"/>
    </source>
</evidence>
<dbReference type="PIRSF" id="PIRSF001235">
    <property type="entry name" value="Amidase_carbamoylase"/>
    <property type="match status" value="1"/>
</dbReference>
<evidence type="ECO:0000256" key="1">
    <source>
        <dbReference type="ARBA" id="ARBA00006153"/>
    </source>
</evidence>
<keyword evidence="2 4" id="KW-0378">Hydrolase</keyword>
<dbReference type="NCBIfam" id="TIGR01879">
    <property type="entry name" value="hydantase"/>
    <property type="match status" value="1"/>
</dbReference>
<dbReference type="SUPFAM" id="SSF53187">
    <property type="entry name" value="Zn-dependent exopeptidases"/>
    <property type="match status" value="1"/>
</dbReference>
<dbReference type="EMBL" id="CP025120">
    <property type="protein sequence ID" value="AUD79492.1"/>
    <property type="molecule type" value="Genomic_DNA"/>
</dbReference>
<feature type="binding site" evidence="3">
    <location>
        <position position="382"/>
    </location>
    <ligand>
        <name>Zn(2+)</name>
        <dbReference type="ChEBI" id="CHEBI:29105"/>
        <label>2</label>
    </ligand>
</feature>
<proteinExistence type="inferred from homology"/>
<dbReference type="InterPro" id="IPR010158">
    <property type="entry name" value="Amidase_Cbmase"/>
</dbReference>
<dbReference type="InterPro" id="IPR002933">
    <property type="entry name" value="Peptidase_M20"/>
</dbReference>
<dbReference type="NCBIfam" id="NF006771">
    <property type="entry name" value="PRK09290.1-5"/>
    <property type="match status" value="1"/>
</dbReference>
<comment type="similarity">
    <text evidence="1">Belongs to the peptidase M20 family.</text>
</comment>
<feature type="binding site" evidence="3">
    <location>
        <position position="126"/>
    </location>
    <ligand>
        <name>Zn(2+)</name>
        <dbReference type="ChEBI" id="CHEBI:29105"/>
        <label>2</label>
    </ligand>
</feature>
<gene>
    <name evidence="4" type="ORF">CW740_09660</name>
</gene>
<reference evidence="4 5" key="1">
    <citation type="submission" date="2017-12" db="EMBL/GenBank/DDBJ databases">
        <title>Kangiella profundi FT102 completed genome.</title>
        <authorList>
            <person name="Xu J."/>
            <person name="Wang J."/>
            <person name="Lu Y."/>
        </authorList>
    </citation>
    <scope>NUCLEOTIDE SEQUENCE [LARGE SCALE GENOMIC DNA]</scope>
    <source>
        <strain evidence="4 5">FT102</strain>
    </source>
</reference>
<dbReference type="PANTHER" id="PTHR32494">
    <property type="entry name" value="ALLANTOATE DEIMINASE-RELATED"/>
    <property type="match status" value="1"/>
</dbReference>
<dbReference type="AlphaFoldDB" id="A0A2K9APE3"/>
<dbReference type="CDD" id="cd03884">
    <property type="entry name" value="M20_bAS"/>
    <property type="match status" value="1"/>
</dbReference>
<dbReference type="SUPFAM" id="SSF55031">
    <property type="entry name" value="Bacterial exopeptidase dimerisation domain"/>
    <property type="match status" value="1"/>
</dbReference>
<dbReference type="GO" id="GO:0016813">
    <property type="term" value="F:hydrolase activity, acting on carbon-nitrogen (but not peptide) bonds, in linear amidines"/>
    <property type="evidence" value="ECO:0007669"/>
    <property type="project" value="InterPro"/>
</dbReference>
<evidence type="ECO:0000313" key="5">
    <source>
        <dbReference type="Proteomes" id="UP000232693"/>
    </source>
</evidence>
<dbReference type="RefSeq" id="WP_106647303.1">
    <property type="nucleotide sequence ID" value="NZ_BMGO01000001.1"/>
</dbReference>